<dbReference type="PATRIC" id="fig|1107882.3.peg.528"/>
<dbReference type="PANTHER" id="PTHR10788:SF106">
    <property type="entry name" value="BCDNA.GH08860"/>
    <property type="match status" value="1"/>
</dbReference>
<sequence length="608" mass="69040">MTDIDPSLLQAYPGGMWGLLATSLLLSGLAVALSTAMFMRWRSAAGPADEPLFQNTGPMAETARQLLREFEKNSGDHDNPLVSWTPDTLRRILRTELPGAQVIVVSNREPYIHNLKDGEVDLIVPASGLVSALEPVTRACAGTWIAHGGGSADKITVDEHDHVQVPPGKPAYTLRRVWLSEEEQQGHYSGFSNDGLWPLCHIAFTRPLFRASDWETYEAVNQKFADVVVEEARNERPIVLIQDYHFALLPRMIRRRLPEAIIITFWHIPWPNSEVFSICPWREQILDGLLGSSIVGFHIQFHCNNFMESVDRFLESRIEREHSSISYGGQTTLVHSYPISIEWPPAALEAQPPVEECRRKVFERYGLSDDMKLFVGVERMDYTKGIVDRFQAIEELFTNHPEWIGRLVFLQIAAPSRGTLPAYQHLHQECVGFVDAFNQRYGTDGYKPIIMLAEHHTQEEIYNVYRAADACVVSSLHDGMNLVAKEFVASRDDEHGVLILSTFAGAARELLEAVIVNPYDATAMGEAMMRALTMPAEEQRQRMLRMREIVRENNIYRWAGSMLQDAARLRKRNSIQKVTENPQQQNLGDNIVRMFDKRKSLMRDKTTA</sequence>
<dbReference type="AlphaFoldDB" id="H0HK42"/>
<dbReference type="PANTHER" id="PTHR10788">
    <property type="entry name" value="TREHALOSE-6-PHOSPHATE SYNTHASE"/>
    <property type="match status" value="1"/>
</dbReference>
<protein>
    <submittedName>
        <fullName evidence="3">Alpha,alpha-trehalose-phosphate synthase</fullName>
    </submittedName>
</protein>
<keyword evidence="4" id="KW-1185">Reference proteome</keyword>
<comment type="similarity">
    <text evidence="1">Belongs to the glycosyltransferase 20 family.</text>
</comment>
<keyword evidence="2" id="KW-1133">Transmembrane helix</keyword>
<reference evidence="3 4" key="1">
    <citation type="journal article" date="2012" name="J. Bacteriol.">
        <title>Draft Genome Sequence of Mesorhizobium alhagi CCNWXJ12-2T, a Novel Salt-Resistant Species Isolated from the Desert of Northwestern China.</title>
        <authorList>
            <person name="Zhou M."/>
            <person name="Chen W."/>
            <person name="Chen H."/>
            <person name="Wei G."/>
        </authorList>
    </citation>
    <scope>NUCLEOTIDE SEQUENCE [LARGE SCALE GENOMIC DNA]</scope>
    <source>
        <strain evidence="3 4">CCNWXJ12-2</strain>
    </source>
</reference>
<keyword evidence="2" id="KW-0472">Membrane</keyword>
<accession>H0HK42</accession>
<keyword evidence="2" id="KW-0812">Transmembrane</keyword>
<evidence type="ECO:0000313" key="3">
    <source>
        <dbReference type="EMBL" id="EHK58934.1"/>
    </source>
</evidence>
<name>H0HK42_9HYPH</name>
<dbReference type="Gene3D" id="3.40.50.2000">
    <property type="entry name" value="Glycogen Phosphorylase B"/>
    <property type="match status" value="2"/>
</dbReference>
<proteinExistence type="inferred from homology"/>
<evidence type="ECO:0000313" key="4">
    <source>
        <dbReference type="Proteomes" id="UP000003250"/>
    </source>
</evidence>
<gene>
    <name evidence="3" type="ORF">MAXJ12_02666</name>
</gene>
<dbReference type="GO" id="GO:0003825">
    <property type="term" value="F:alpha,alpha-trehalose-phosphate synthase (UDP-forming) activity"/>
    <property type="evidence" value="ECO:0007669"/>
    <property type="project" value="TreeGrafter"/>
</dbReference>
<evidence type="ECO:0000256" key="1">
    <source>
        <dbReference type="ARBA" id="ARBA00008799"/>
    </source>
</evidence>
<dbReference type="CDD" id="cd03788">
    <property type="entry name" value="GT20_TPS"/>
    <property type="match status" value="1"/>
</dbReference>
<evidence type="ECO:0000256" key="2">
    <source>
        <dbReference type="SAM" id="Phobius"/>
    </source>
</evidence>
<dbReference type="GO" id="GO:0005992">
    <property type="term" value="P:trehalose biosynthetic process"/>
    <property type="evidence" value="ECO:0007669"/>
    <property type="project" value="InterPro"/>
</dbReference>
<organism evidence="3 4">
    <name type="scientific">Mesorhizobium alhagi CCNWXJ12-2</name>
    <dbReference type="NCBI Taxonomy" id="1107882"/>
    <lineage>
        <taxon>Bacteria</taxon>
        <taxon>Pseudomonadati</taxon>
        <taxon>Pseudomonadota</taxon>
        <taxon>Alphaproteobacteria</taxon>
        <taxon>Hyphomicrobiales</taxon>
        <taxon>Phyllobacteriaceae</taxon>
        <taxon>Allomesorhizobium</taxon>
    </lineage>
</organism>
<dbReference type="InterPro" id="IPR001830">
    <property type="entry name" value="Glyco_trans_20"/>
</dbReference>
<dbReference type="Pfam" id="PF00982">
    <property type="entry name" value="Glyco_transf_20"/>
    <property type="match status" value="1"/>
</dbReference>
<dbReference type="GO" id="GO:0004805">
    <property type="term" value="F:trehalose-phosphatase activity"/>
    <property type="evidence" value="ECO:0007669"/>
    <property type="project" value="TreeGrafter"/>
</dbReference>
<dbReference type="GO" id="GO:0005829">
    <property type="term" value="C:cytosol"/>
    <property type="evidence" value="ECO:0007669"/>
    <property type="project" value="TreeGrafter"/>
</dbReference>
<dbReference type="EMBL" id="AHAM01000024">
    <property type="protein sequence ID" value="EHK58934.1"/>
    <property type="molecule type" value="Genomic_DNA"/>
</dbReference>
<dbReference type="Proteomes" id="UP000003250">
    <property type="component" value="Unassembled WGS sequence"/>
</dbReference>
<feature type="transmembrane region" description="Helical" evidence="2">
    <location>
        <begin position="16"/>
        <end position="38"/>
    </location>
</feature>
<dbReference type="SUPFAM" id="SSF53756">
    <property type="entry name" value="UDP-Glycosyltransferase/glycogen phosphorylase"/>
    <property type="match status" value="1"/>
</dbReference>